<name>A0AA96LEA4_9BACL</name>
<evidence type="ECO:0000313" key="2">
    <source>
        <dbReference type="Proteomes" id="UP001305702"/>
    </source>
</evidence>
<dbReference type="EMBL" id="CP130318">
    <property type="protein sequence ID" value="WNQ10501.1"/>
    <property type="molecule type" value="Genomic_DNA"/>
</dbReference>
<dbReference type="RefSeq" id="WP_315604275.1">
    <property type="nucleotide sequence ID" value="NZ_CP130318.1"/>
</dbReference>
<reference evidence="1 2" key="1">
    <citation type="submission" date="2022-02" db="EMBL/GenBank/DDBJ databases">
        <title>Paenibacillus sp. MBLB1776 Whole Genome Shotgun Sequencing.</title>
        <authorList>
            <person name="Hwang C.Y."/>
            <person name="Cho E.-S."/>
            <person name="Seo M.-J."/>
        </authorList>
    </citation>
    <scope>NUCLEOTIDE SEQUENCE [LARGE SCALE GENOMIC DNA]</scope>
    <source>
        <strain evidence="1 2">MBLB1776</strain>
    </source>
</reference>
<keyword evidence="2" id="KW-1185">Reference proteome</keyword>
<evidence type="ECO:0008006" key="3">
    <source>
        <dbReference type="Google" id="ProtNLM"/>
    </source>
</evidence>
<protein>
    <recommendedName>
        <fullName evidence="3">Thioester reductase (TE) domain-containing protein</fullName>
    </recommendedName>
</protein>
<dbReference type="InterPro" id="IPR036291">
    <property type="entry name" value="NAD(P)-bd_dom_sf"/>
</dbReference>
<dbReference type="Gene3D" id="3.40.50.720">
    <property type="entry name" value="NAD(P)-binding Rossmann-like Domain"/>
    <property type="match status" value="1"/>
</dbReference>
<sequence>MARAGVPAVHFFRPSLLTGSRSEFRLGEKAAIGVMRVLNHALLGPLRRYRSIPAGTVARAMLAAAQDDRTGVFVHSSEELFTMAESFVRP</sequence>
<dbReference type="SUPFAM" id="SSF51735">
    <property type="entry name" value="NAD(P)-binding Rossmann-fold domains"/>
    <property type="match status" value="1"/>
</dbReference>
<evidence type="ECO:0000313" key="1">
    <source>
        <dbReference type="EMBL" id="WNQ10501.1"/>
    </source>
</evidence>
<accession>A0AA96LEA4</accession>
<organism evidence="1 2">
    <name type="scientific">Paenibacillus aurantius</name>
    <dbReference type="NCBI Taxonomy" id="2918900"/>
    <lineage>
        <taxon>Bacteria</taxon>
        <taxon>Bacillati</taxon>
        <taxon>Bacillota</taxon>
        <taxon>Bacilli</taxon>
        <taxon>Bacillales</taxon>
        <taxon>Paenibacillaceae</taxon>
        <taxon>Paenibacillus</taxon>
    </lineage>
</organism>
<dbReference type="KEGG" id="paun:MJA45_23230"/>
<dbReference type="AlphaFoldDB" id="A0AA96LEA4"/>
<proteinExistence type="predicted"/>
<dbReference type="Proteomes" id="UP001305702">
    <property type="component" value="Chromosome"/>
</dbReference>
<gene>
    <name evidence="1" type="ORF">MJA45_23230</name>
</gene>